<dbReference type="OrthoDB" id="2959414at2"/>
<dbReference type="InterPro" id="IPR001387">
    <property type="entry name" value="Cro/C1-type_HTH"/>
</dbReference>
<dbReference type="PANTHER" id="PTHR35010:SF4">
    <property type="entry name" value="BLL5781 PROTEIN"/>
    <property type="match status" value="1"/>
</dbReference>
<dbReference type="EMBL" id="CP041765">
    <property type="protein sequence ID" value="QDQ98850.1"/>
    <property type="molecule type" value="Genomic_DNA"/>
</dbReference>
<dbReference type="CDD" id="cd00093">
    <property type="entry name" value="HTH_XRE"/>
    <property type="match status" value="1"/>
</dbReference>
<dbReference type="PROSITE" id="PS50943">
    <property type="entry name" value="HTH_CROC1"/>
    <property type="match status" value="1"/>
</dbReference>
<evidence type="ECO:0000313" key="3">
    <source>
        <dbReference type="Proteomes" id="UP000317344"/>
    </source>
</evidence>
<organism evidence="2 3">
    <name type="scientific">Tomitella fengzijianii</name>
    <dbReference type="NCBI Taxonomy" id="2597660"/>
    <lineage>
        <taxon>Bacteria</taxon>
        <taxon>Bacillati</taxon>
        <taxon>Actinomycetota</taxon>
        <taxon>Actinomycetes</taxon>
        <taxon>Mycobacteriales</taxon>
        <taxon>Tomitella</taxon>
    </lineage>
</organism>
<dbReference type="SUPFAM" id="SSF47413">
    <property type="entry name" value="lambda repressor-like DNA-binding domains"/>
    <property type="match status" value="1"/>
</dbReference>
<name>A0A516X725_9ACTN</name>
<dbReference type="Pfam" id="PF17765">
    <property type="entry name" value="MLTR_LBD"/>
    <property type="match status" value="1"/>
</dbReference>
<reference evidence="2 3" key="2">
    <citation type="submission" date="2019-07" db="EMBL/GenBank/DDBJ databases">
        <authorList>
            <person name="Huang Y."/>
        </authorList>
    </citation>
    <scope>NUCLEOTIDE SEQUENCE [LARGE SCALE GENOMIC DNA]</scope>
    <source>
        <strain evidence="2 3">HY188</strain>
    </source>
</reference>
<evidence type="ECO:0000313" key="2">
    <source>
        <dbReference type="EMBL" id="QDQ98850.1"/>
    </source>
</evidence>
<dbReference type="Gene3D" id="1.10.260.40">
    <property type="entry name" value="lambda repressor-like DNA-binding domains"/>
    <property type="match status" value="1"/>
</dbReference>
<dbReference type="RefSeq" id="WP_143910254.1">
    <property type="nucleotide sequence ID" value="NZ_CP041765.1"/>
</dbReference>
<protein>
    <submittedName>
        <fullName evidence="2">Helix-turn-helix transcriptional regulator</fullName>
    </submittedName>
</protein>
<accession>A0A516X725</accession>
<keyword evidence="3" id="KW-1185">Reference proteome</keyword>
<feature type="domain" description="HTH cro/C1-type" evidence="1">
    <location>
        <begin position="24"/>
        <end position="78"/>
    </location>
</feature>
<dbReference type="InterPro" id="IPR010982">
    <property type="entry name" value="Lambda_DNA-bd_dom_sf"/>
</dbReference>
<dbReference type="KEGG" id="toy:FO059_17750"/>
<dbReference type="Pfam" id="PF13560">
    <property type="entry name" value="HTH_31"/>
    <property type="match status" value="1"/>
</dbReference>
<dbReference type="PANTHER" id="PTHR35010">
    <property type="entry name" value="BLL4672 PROTEIN-RELATED"/>
    <property type="match status" value="1"/>
</dbReference>
<dbReference type="GO" id="GO:0003677">
    <property type="term" value="F:DNA binding"/>
    <property type="evidence" value="ECO:0007669"/>
    <property type="project" value="InterPro"/>
</dbReference>
<dbReference type="Gene3D" id="3.30.450.180">
    <property type="match status" value="1"/>
</dbReference>
<sequence>MVQIASDHPHTPEPPQTAALGDLLRGWRLRRGLTQVELALRAEVSTRHVSFVETGRSNPTASMIVTLCDALEVPLRERNTLLLTGGYAPAYPERGLADPPMAAVCDAIAHILKVHEPYPALVVDRGWELVDANDALTPLLAGVADPSLLEPPVNVLRLSLHPDGLAPRIANLAQWRSHLLHRLGKEIEASADARLERLYAELRGYPCPGGADPAAGDCAVGEGIIVPLRLRTDAGVLSLLSVTTVFGTPLEVTVSELAIESFYPADAATARVFTG</sequence>
<dbReference type="SMART" id="SM00530">
    <property type="entry name" value="HTH_XRE"/>
    <property type="match status" value="1"/>
</dbReference>
<evidence type="ECO:0000259" key="1">
    <source>
        <dbReference type="PROSITE" id="PS50943"/>
    </source>
</evidence>
<reference evidence="2 3" key="1">
    <citation type="submission" date="2019-07" db="EMBL/GenBank/DDBJ databases">
        <title>Tomitella cavernea sp. nov., an actinomycete isolated from soil.</title>
        <authorList>
            <person name="Cheng J."/>
        </authorList>
    </citation>
    <scope>NUCLEOTIDE SEQUENCE [LARGE SCALE GENOMIC DNA]</scope>
    <source>
        <strain evidence="2 3">HY188</strain>
    </source>
</reference>
<dbReference type="InterPro" id="IPR041413">
    <property type="entry name" value="MLTR_LBD"/>
</dbReference>
<dbReference type="Proteomes" id="UP000317344">
    <property type="component" value="Chromosome"/>
</dbReference>
<gene>
    <name evidence="2" type="ORF">FO059_17750</name>
</gene>
<dbReference type="AlphaFoldDB" id="A0A516X725"/>
<proteinExistence type="predicted"/>